<accession>A0A9P4KI99</accession>
<feature type="compositionally biased region" description="Gly residues" evidence="2">
    <location>
        <begin position="145"/>
        <end position="154"/>
    </location>
</feature>
<dbReference type="InterPro" id="IPR010684">
    <property type="entry name" value="RNA_pol_II_trans_fac_SIII_A"/>
</dbReference>
<evidence type="ECO:0000313" key="4">
    <source>
        <dbReference type="Proteomes" id="UP000800093"/>
    </source>
</evidence>
<sequence>MPVPTLYTLAKTRLISNISMLTDIGDLPYTFLAPILKHIQNPSQLQELETNCPQIVGETGEIWLRFIKRDIPQWDKKPHQPRDSRNWGKVYRKLKREAEQEKAVQEEQLKEQMKALQQNREGNQTKIVEARTGYDPSARRRGFGFRSGGGGGSSSWGNPAAPPKTGKMAFDKLRRSMFDQKQARPRATQMPTHLLNERKTLVKQAPERMIRMQDNTAPQKMLVSRRASQGAGSPSLPRPNITARPSLAQISTSPPSKPERASLPPGQHFSAPKIQPQQSGAGLKRKKAEVDPFMPKKKKA</sequence>
<reference evidence="4" key="1">
    <citation type="journal article" date="2020" name="Stud. Mycol.">
        <title>101 Dothideomycetes genomes: A test case for predicting lifestyles and emergence of pathogens.</title>
        <authorList>
            <person name="Haridas S."/>
            <person name="Albert R."/>
            <person name="Binder M."/>
            <person name="Bloem J."/>
            <person name="LaButti K."/>
            <person name="Salamov A."/>
            <person name="Andreopoulos B."/>
            <person name="Baker S."/>
            <person name="Barry K."/>
            <person name="Bills G."/>
            <person name="Bluhm B."/>
            <person name="Cannon C."/>
            <person name="Castanera R."/>
            <person name="Culley D."/>
            <person name="Daum C."/>
            <person name="Ezra D."/>
            <person name="Gonzalez J."/>
            <person name="Henrissat B."/>
            <person name="Kuo A."/>
            <person name="Liang C."/>
            <person name="Lipzen A."/>
            <person name="Lutzoni F."/>
            <person name="Magnuson J."/>
            <person name="Mondo S."/>
            <person name="Nolan M."/>
            <person name="Ohm R."/>
            <person name="Pangilinan J."/>
            <person name="Park H.-J."/>
            <person name="Ramirez L."/>
            <person name="Alfaro M."/>
            <person name="Sun H."/>
            <person name="Tritt A."/>
            <person name="Yoshinaga Y."/>
            <person name="Zwiers L.-H."/>
            <person name="Turgeon B."/>
            <person name="Goodwin S."/>
            <person name="Spatafora J."/>
            <person name="Crous P."/>
            <person name="Grigoriev I."/>
        </authorList>
    </citation>
    <scope>NUCLEOTIDE SEQUENCE [LARGE SCALE GENOMIC DNA]</scope>
    <source>
        <strain evidence="4">CBS 304.66</strain>
    </source>
</reference>
<evidence type="ECO:0000256" key="1">
    <source>
        <dbReference type="SAM" id="Coils"/>
    </source>
</evidence>
<proteinExistence type="predicted"/>
<comment type="caution">
    <text evidence="3">The sequence shown here is derived from an EMBL/GenBank/DDBJ whole genome shotgun (WGS) entry which is preliminary data.</text>
</comment>
<dbReference type="Gene3D" id="6.10.250.3180">
    <property type="match status" value="1"/>
</dbReference>
<feature type="coiled-coil region" evidence="1">
    <location>
        <begin position="91"/>
        <end position="126"/>
    </location>
</feature>
<dbReference type="PANTHER" id="PTHR15141:SF76">
    <property type="entry name" value="TRANSCRIPTION ELONGATION FACTOR B POLYPEPTIDE 3"/>
    <property type="match status" value="1"/>
</dbReference>
<keyword evidence="4" id="KW-1185">Reference proteome</keyword>
<feature type="region of interest" description="Disordered" evidence="2">
    <location>
        <begin position="134"/>
        <end position="167"/>
    </location>
</feature>
<dbReference type="OrthoDB" id="21513at2759"/>
<evidence type="ECO:0008006" key="5">
    <source>
        <dbReference type="Google" id="ProtNLM"/>
    </source>
</evidence>
<gene>
    <name evidence="3" type="ORF">CC78DRAFT_529831</name>
</gene>
<dbReference type="Pfam" id="PF06881">
    <property type="entry name" value="Elongin_A"/>
    <property type="match status" value="1"/>
</dbReference>
<evidence type="ECO:0000256" key="2">
    <source>
        <dbReference type="SAM" id="MobiDB-lite"/>
    </source>
</evidence>
<name>A0A9P4KI99_9PLEO</name>
<keyword evidence="1" id="KW-0175">Coiled coil</keyword>
<dbReference type="Proteomes" id="UP000800093">
    <property type="component" value="Unassembled WGS sequence"/>
</dbReference>
<dbReference type="AlphaFoldDB" id="A0A9P4KI99"/>
<dbReference type="EMBL" id="ML986585">
    <property type="protein sequence ID" value="KAF2268862.1"/>
    <property type="molecule type" value="Genomic_DNA"/>
</dbReference>
<dbReference type="PANTHER" id="PTHR15141">
    <property type="entry name" value="TRANSCRIPTION ELONGATION FACTOR B POLYPEPTIDE 3"/>
    <property type="match status" value="1"/>
</dbReference>
<dbReference type="GO" id="GO:0006368">
    <property type="term" value="P:transcription elongation by RNA polymerase II"/>
    <property type="evidence" value="ECO:0007669"/>
    <property type="project" value="InterPro"/>
</dbReference>
<evidence type="ECO:0000313" key="3">
    <source>
        <dbReference type="EMBL" id="KAF2268862.1"/>
    </source>
</evidence>
<feature type="region of interest" description="Disordered" evidence="2">
    <location>
        <begin position="213"/>
        <end position="300"/>
    </location>
</feature>
<dbReference type="InterPro" id="IPR051870">
    <property type="entry name" value="Elongin-A_domain"/>
</dbReference>
<dbReference type="GO" id="GO:0070449">
    <property type="term" value="C:elongin complex"/>
    <property type="evidence" value="ECO:0007669"/>
    <property type="project" value="InterPro"/>
</dbReference>
<organism evidence="3 4">
    <name type="scientific">Lojkania enalia</name>
    <dbReference type="NCBI Taxonomy" id="147567"/>
    <lineage>
        <taxon>Eukaryota</taxon>
        <taxon>Fungi</taxon>
        <taxon>Dikarya</taxon>
        <taxon>Ascomycota</taxon>
        <taxon>Pezizomycotina</taxon>
        <taxon>Dothideomycetes</taxon>
        <taxon>Pleosporomycetidae</taxon>
        <taxon>Pleosporales</taxon>
        <taxon>Pleosporales incertae sedis</taxon>
        <taxon>Lojkania</taxon>
    </lineage>
</organism>
<protein>
    <recommendedName>
        <fullName evidence="5">Elongin-A</fullName>
    </recommendedName>
</protein>